<evidence type="ECO:0000256" key="1">
    <source>
        <dbReference type="SAM" id="MobiDB-lite"/>
    </source>
</evidence>
<comment type="caution">
    <text evidence="2">The sequence shown here is derived from an EMBL/GenBank/DDBJ whole genome shotgun (WGS) entry which is preliminary data.</text>
</comment>
<proteinExistence type="predicted"/>
<protein>
    <submittedName>
        <fullName evidence="2">Uncharacterized protein</fullName>
    </submittedName>
</protein>
<keyword evidence="3" id="KW-1185">Reference proteome</keyword>
<feature type="region of interest" description="Disordered" evidence="1">
    <location>
        <begin position="1"/>
        <end position="58"/>
    </location>
</feature>
<evidence type="ECO:0000313" key="2">
    <source>
        <dbReference type="EMBL" id="MDT0391054.1"/>
    </source>
</evidence>
<accession>A0ABU2PHC8</accession>
<sequence length="58" mass="6316">MTSRDRDLSHPLEEVTGEKDVHPEEEGTQRSDRGAQSDEGRTERGDAPPEAPDDAGTP</sequence>
<gene>
    <name evidence="2" type="ORF">RM641_26845</name>
</gene>
<organism evidence="2 3">
    <name type="scientific">Streptomyces dubilierae</name>
    <dbReference type="NCBI Taxonomy" id="3075533"/>
    <lineage>
        <taxon>Bacteria</taxon>
        <taxon>Bacillati</taxon>
        <taxon>Actinomycetota</taxon>
        <taxon>Actinomycetes</taxon>
        <taxon>Kitasatosporales</taxon>
        <taxon>Streptomycetaceae</taxon>
        <taxon>Streptomyces</taxon>
    </lineage>
</organism>
<name>A0ABU2PHC8_9ACTN</name>
<dbReference type="EMBL" id="JAVREU010000014">
    <property type="protein sequence ID" value="MDT0391054.1"/>
    <property type="molecule type" value="Genomic_DNA"/>
</dbReference>
<dbReference type="RefSeq" id="WP_311686153.1">
    <property type="nucleotide sequence ID" value="NZ_JAVREU010000014.1"/>
</dbReference>
<reference evidence="3" key="1">
    <citation type="submission" date="2023-07" db="EMBL/GenBank/DDBJ databases">
        <title>30 novel species of actinomycetes from the DSMZ collection.</title>
        <authorList>
            <person name="Nouioui I."/>
        </authorList>
    </citation>
    <scope>NUCLEOTIDE SEQUENCE [LARGE SCALE GENOMIC DNA]</scope>
    <source>
        <strain evidence="3">DSM 41921</strain>
    </source>
</reference>
<feature type="compositionally biased region" description="Basic and acidic residues" evidence="1">
    <location>
        <begin position="1"/>
        <end position="47"/>
    </location>
</feature>
<evidence type="ECO:0000313" key="3">
    <source>
        <dbReference type="Proteomes" id="UP001183586"/>
    </source>
</evidence>
<dbReference type="Proteomes" id="UP001183586">
    <property type="component" value="Unassembled WGS sequence"/>
</dbReference>